<proteinExistence type="predicted"/>
<dbReference type="Proteomes" id="UP001628124">
    <property type="component" value="Unassembled WGS sequence"/>
</dbReference>
<evidence type="ECO:0000313" key="2">
    <source>
        <dbReference type="Proteomes" id="UP001628124"/>
    </source>
</evidence>
<protein>
    <submittedName>
        <fullName evidence="1">Uncharacterized protein</fullName>
    </submittedName>
</protein>
<dbReference type="RefSeq" id="WP_412707579.1">
    <property type="nucleotide sequence ID" value="NZ_BAABMM010000006.1"/>
</dbReference>
<comment type="caution">
    <text evidence="1">The sequence shown here is derived from an EMBL/GenBank/DDBJ whole genome shotgun (WGS) entry which is preliminary data.</text>
</comment>
<reference evidence="1 2" key="1">
    <citation type="journal article" date="2024" name="Microbiol. Immunol.">
        <title>Discovery of a novel spotted fever group Rickettsia, 'Candidatus Rickettsia kedanie,' in unfed larval chigger mites, Leptotrombidium scutellare.</title>
        <authorList>
            <person name="Ogawa M."/>
            <person name="Matsutani M."/>
            <person name="Katayama T."/>
            <person name="Takada N."/>
            <person name="Noda S."/>
            <person name="Takahashi M."/>
            <person name="Kageyama D."/>
            <person name="Hanaoka N."/>
            <person name="Ebihara H."/>
        </authorList>
    </citation>
    <scope>NUCLEOTIDE SEQUENCE [LARGE SCALE GENOMIC DNA]</scope>
    <source>
        <strain evidence="1 2">KNCP2-13</strain>
    </source>
</reference>
<accession>A0ABP9TT77</accession>
<name>A0ABP9TT77_9RICK</name>
<dbReference type="EMBL" id="BAABMM010000006">
    <property type="protein sequence ID" value="GAA5251876.1"/>
    <property type="molecule type" value="Genomic_DNA"/>
</dbReference>
<gene>
    <name evidence="1" type="ORF">KNCP2_01640</name>
</gene>
<organism evidence="1 2">
    <name type="scientific">Candidatus Rickettsia kedanie</name>
    <dbReference type="NCBI Taxonomy" id="3115352"/>
    <lineage>
        <taxon>Bacteria</taxon>
        <taxon>Pseudomonadati</taxon>
        <taxon>Pseudomonadota</taxon>
        <taxon>Alphaproteobacteria</taxon>
        <taxon>Rickettsiales</taxon>
        <taxon>Rickettsiaceae</taxon>
        <taxon>Rickettsieae</taxon>
        <taxon>Rickettsia</taxon>
        <taxon>spotted fever group</taxon>
    </lineage>
</organism>
<evidence type="ECO:0000313" key="1">
    <source>
        <dbReference type="EMBL" id="GAA5251876.1"/>
    </source>
</evidence>
<keyword evidence="2" id="KW-1185">Reference proteome</keyword>
<sequence length="43" mass="4688">MEENKIASKIGGNIAKNAKTALENKTGKKVISTKNYLLPKLTK</sequence>